<comment type="caution">
    <text evidence="4">The sequence shown here is derived from an EMBL/GenBank/DDBJ whole genome shotgun (WGS) entry which is preliminary data.</text>
</comment>
<dbReference type="SUPFAM" id="SSF52047">
    <property type="entry name" value="RNI-like"/>
    <property type="match status" value="1"/>
</dbReference>
<proteinExistence type="predicted"/>
<dbReference type="GO" id="GO:0005634">
    <property type="term" value="C:nucleus"/>
    <property type="evidence" value="ECO:0007669"/>
    <property type="project" value="TreeGrafter"/>
</dbReference>
<dbReference type="PANTHER" id="PTHR24113">
    <property type="entry name" value="RAN GTPASE-ACTIVATING PROTEIN 1"/>
    <property type="match status" value="1"/>
</dbReference>
<dbReference type="Pfam" id="PF13516">
    <property type="entry name" value="LRR_6"/>
    <property type="match status" value="2"/>
</dbReference>
<dbReference type="VEuPathDB" id="FungiDB:AeMF1_000572"/>
<dbReference type="InterPro" id="IPR001611">
    <property type="entry name" value="Leu-rich_rpt"/>
</dbReference>
<evidence type="ECO:0000256" key="1">
    <source>
        <dbReference type="ARBA" id="ARBA00022468"/>
    </source>
</evidence>
<dbReference type="AlphaFoldDB" id="A0A6G0X1J5"/>
<dbReference type="InterPro" id="IPR027038">
    <property type="entry name" value="RanGap"/>
</dbReference>
<sequence>MAGRRRRWHDVAVGSIPPEIIQRIALFISDTDTFFMYLTAFRDTNALGCLHHLLHLSKTCDRYDLWPDLHVYLLNAETVGSIQAVARIFPVIHFHHTFDMNRLHQCVTPSCLFTLHLTDTNTATDSSTESISAWYAHLARLPLLELSWERDADPGYLHVESLVAALPSMNRLQSLDLSLPLVPSIEPILHLVASSMLENLSLRALDPPSQPTFTTTCVQLLTQWLVSRPVRTLYLEGFSAQTIPEAIMAQFHAVLWSKPSLQALGFQVPSLPGLSLHRFVVPVPMSVLELCGCDLGPNDMKALCVGLQNSRVTTLDLTCNPIGVSGIKALGAILPTTPIEVLKLVLTQAGDGGCKAIALALPATCIRELHLGMNLITNGGAVELANVMRNTSVISTLRLQKNRIEAAGAAALIQMMGSRTVETQLLDLRKNSIDPSEIAMLEAMADHLPLIQTCALKKRIKPVEDSSMD</sequence>
<dbReference type="Proteomes" id="UP000481153">
    <property type="component" value="Unassembled WGS sequence"/>
</dbReference>
<evidence type="ECO:0000256" key="3">
    <source>
        <dbReference type="ARBA" id="ARBA00022737"/>
    </source>
</evidence>
<dbReference type="GO" id="GO:0005829">
    <property type="term" value="C:cytosol"/>
    <property type="evidence" value="ECO:0007669"/>
    <property type="project" value="TreeGrafter"/>
</dbReference>
<organism evidence="4 5">
    <name type="scientific">Aphanomyces euteiches</name>
    <dbReference type="NCBI Taxonomy" id="100861"/>
    <lineage>
        <taxon>Eukaryota</taxon>
        <taxon>Sar</taxon>
        <taxon>Stramenopiles</taxon>
        <taxon>Oomycota</taxon>
        <taxon>Saprolegniomycetes</taxon>
        <taxon>Saprolegniales</taxon>
        <taxon>Verrucalvaceae</taxon>
        <taxon>Aphanomyces</taxon>
    </lineage>
</organism>
<dbReference type="GO" id="GO:0048471">
    <property type="term" value="C:perinuclear region of cytoplasm"/>
    <property type="evidence" value="ECO:0007669"/>
    <property type="project" value="TreeGrafter"/>
</dbReference>
<dbReference type="GO" id="GO:0006913">
    <property type="term" value="P:nucleocytoplasmic transport"/>
    <property type="evidence" value="ECO:0007669"/>
    <property type="project" value="TreeGrafter"/>
</dbReference>
<reference evidence="4 5" key="1">
    <citation type="submission" date="2019-07" db="EMBL/GenBank/DDBJ databases">
        <title>Genomics analysis of Aphanomyces spp. identifies a new class of oomycete effector associated with host adaptation.</title>
        <authorList>
            <person name="Gaulin E."/>
        </authorList>
    </citation>
    <scope>NUCLEOTIDE SEQUENCE [LARGE SCALE GENOMIC DNA]</scope>
    <source>
        <strain evidence="4 5">ATCC 201684</strain>
    </source>
</reference>
<dbReference type="GO" id="GO:0031267">
    <property type="term" value="F:small GTPase binding"/>
    <property type="evidence" value="ECO:0007669"/>
    <property type="project" value="TreeGrafter"/>
</dbReference>
<dbReference type="Gene3D" id="3.80.10.10">
    <property type="entry name" value="Ribonuclease Inhibitor"/>
    <property type="match status" value="1"/>
</dbReference>
<dbReference type="GO" id="GO:0005096">
    <property type="term" value="F:GTPase activator activity"/>
    <property type="evidence" value="ECO:0007669"/>
    <property type="project" value="UniProtKB-KW"/>
</dbReference>
<accession>A0A6G0X1J5</accession>
<dbReference type="EMBL" id="VJMJ01000119">
    <property type="protein sequence ID" value="KAF0733758.1"/>
    <property type="molecule type" value="Genomic_DNA"/>
</dbReference>
<keyword evidence="1" id="KW-0343">GTPase activation</keyword>
<protein>
    <recommendedName>
        <fullName evidence="6">F-box domain-containing protein</fullName>
    </recommendedName>
</protein>
<dbReference type="InterPro" id="IPR032675">
    <property type="entry name" value="LRR_dom_sf"/>
</dbReference>
<name>A0A6G0X1J5_9STRA</name>
<evidence type="ECO:0008006" key="6">
    <source>
        <dbReference type="Google" id="ProtNLM"/>
    </source>
</evidence>
<evidence type="ECO:0000256" key="2">
    <source>
        <dbReference type="ARBA" id="ARBA00022614"/>
    </source>
</evidence>
<evidence type="ECO:0000313" key="4">
    <source>
        <dbReference type="EMBL" id="KAF0733758.1"/>
    </source>
</evidence>
<dbReference type="PANTHER" id="PTHR24113:SF12">
    <property type="entry name" value="RAN GTPASE-ACTIVATING PROTEIN 1"/>
    <property type="match status" value="1"/>
</dbReference>
<keyword evidence="3" id="KW-0677">Repeat</keyword>
<keyword evidence="2" id="KW-0433">Leucine-rich repeat</keyword>
<keyword evidence="5" id="KW-1185">Reference proteome</keyword>
<gene>
    <name evidence="4" type="ORF">Ae201684_009329</name>
</gene>
<dbReference type="SMART" id="SM00368">
    <property type="entry name" value="LRR_RI"/>
    <property type="match status" value="3"/>
</dbReference>
<evidence type="ECO:0000313" key="5">
    <source>
        <dbReference type="Proteomes" id="UP000481153"/>
    </source>
</evidence>